<protein>
    <submittedName>
        <fullName evidence="2">Uncharacterized protein</fullName>
    </submittedName>
</protein>
<gene>
    <name evidence="2" type="ORF">ISP13_10335</name>
</gene>
<keyword evidence="1" id="KW-0812">Transmembrane</keyword>
<sequence length="195" mass="21449">MDTAISKPTISARWAPVLVLLLIVVLMGNGAQDTHLYDNVTWYAVTPLSGILGALVAWLWMRDFRAKDYKYRDQCGGNSQDEPSTAALKALFIGCVMAAFFWGIIQSLLLLAVRIMPATPVTFATTVTGLENRRGCHSIVVVYRDTFTSGEARQCVANAPGQRRIGEPVTVDEFAGLLGTRFDRITYKDVPYGGR</sequence>
<evidence type="ECO:0000313" key="3">
    <source>
        <dbReference type="Proteomes" id="UP001620405"/>
    </source>
</evidence>
<comment type="caution">
    <text evidence="2">The sequence shown here is derived from an EMBL/GenBank/DDBJ whole genome shotgun (WGS) entry which is preliminary data.</text>
</comment>
<dbReference type="Proteomes" id="UP001620405">
    <property type="component" value="Unassembled WGS sequence"/>
</dbReference>
<evidence type="ECO:0000313" key="2">
    <source>
        <dbReference type="EMBL" id="MFK2873929.1"/>
    </source>
</evidence>
<evidence type="ECO:0000256" key="1">
    <source>
        <dbReference type="SAM" id="Phobius"/>
    </source>
</evidence>
<accession>A0ABW8IYC8</accession>
<feature type="transmembrane region" description="Helical" evidence="1">
    <location>
        <begin position="40"/>
        <end position="61"/>
    </location>
</feature>
<reference evidence="2 3" key="1">
    <citation type="submission" date="2020-10" db="EMBL/GenBank/DDBJ databases">
        <title>Phylogeny of dyella-like bacteria.</title>
        <authorList>
            <person name="Fu J."/>
        </authorList>
    </citation>
    <scope>NUCLEOTIDE SEQUENCE [LARGE SCALE GENOMIC DNA]</scope>
    <source>
        <strain evidence="2 3">DHOB07</strain>
    </source>
</reference>
<dbReference type="EMBL" id="JADIKG010000012">
    <property type="protein sequence ID" value="MFK2873929.1"/>
    <property type="molecule type" value="Genomic_DNA"/>
</dbReference>
<feature type="transmembrane region" description="Helical" evidence="1">
    <location>
        <begin position="90"/>
        <end position="113"/>
    </location>
</feature>
<keyword evidence="1" id="KW-0472">Membrane</keyword>
<proteinExistence type="predicted"/>
<name>A0ABW8IYC8_9GAMM</name>
<keyword evidence="1" id="KW-1133">Transmembrane helix</keyword>
<dbReference type="RefSeq" id="WP_284400956.1">
    <property type="nucleotide sequence ID" value="NZ_BSNQ01000009.1"/>
</dbReference>
<keyword evidence="3" id="KW-1185">Reference proteome</keyword>
<organism evidence="2 3">
    <name type="scientific">Dyella lipolytica</name>
    <dbReference type="NCBI Taxonomy" id="1867835"/>
    <lineage>
        <taxon>Bacteria</taxon>
        <taxon>Pseudomonadati</taxon>
        <taxon>Pseudomonadota</taxon>
        <taxon>Gammaproteobacteria</taxon>
        <taxon>Lysobacterales</taxon>
        <taxon>Rhodanobacteraceae</taxon>
        <taxon>Dyella</taxon>
    </lineage>
</organism>